<organism evidence="1">
    <name type="scientific">Arion vulgaris</name>
    <dbReference type="NCBI Taxonomy" id="1028688"/>
    <lineage>
        <taxon>Eukaryota</taxon>
        <taxon>Metazoa</taxon>
        <taxon>Spiralia</taxon>
        <taxon>Lophotrochozoa</taxon>
        <taxon>Mollusca</taxon>
        <taxon>Gastropoda</taxon>
        <taxon>Heterobranchia</taxon>
        <taxon>Euthyneura</taxon>
        <taxon>Panpulmonata</taxon>
        <taxon>Eupulmonata</taxon>
        <taxon>Stylommatophora</taxon>
        <taxon>Helicina</taxon>
        <taxon>Arionoidea</taxon>
        <taxon>Arionidae</taxon>
        <taxon>Arion</taxon>
    </lineage>
</organism>
<evidence type="ECO:0000313" key="2">
    <source>
        <dbReference type="EMBL" id="CEK95009.1"/>
    </source>
</evidence>
<dbReference type="AlphaFoldDB" id="A0A0B7BPY9"/>
<evidence type="ECO:0000313" key="1">
    <source>
        <dbReference type="EMBL" id="CEK95008.1"/>
    </source>
</evidence>
<accession>A0A0B7BPY9</accession>
<dbReference type="EMBL" id="HACG01048143">
    <property type="protein sequence ID" value="CEK95008.1"/>
    <property type="molecule type" value="Transcribed_RNA"/>
</dbReference>
<sequence>MATCTDTLARASEARYKQGTHELEISFGGELDLHKHFQNCTKNPGHLNFIPIDSLRMHHLPKVLRRRTTFDWIKYIAKRTVKLSVRYVSSHRQPPLPLSDYAGQDILTVGSGFMSDICLVEGKHEMPCPFDNCPEQPGQHQVYGYIIITTAAHVVFDDDEAKNTTVEFFYDNPNDRSNVRTARGVKVGTVSVEGDFCEMLCVTHDRQLLNSIENAGIKEDKNVTLTIHKVRISYSLFQDSIPTSLFSGAEVANVVNGNIDFRELQCVTHDKQLFDFLAHGDHQQNVKAIRYDEIICDLFQMFPCIKNISARDRFLMSDSQELSVNISLDNVLNCAELLVLLLTYNIETIVKAMCTLYYNRYLFSDNEEIYINPLAATHVYIRCSRRLLKTCKYYFIFCLLWANDVFLRSTILQWLLKLSTFVFHLENSGV</sequence>
<reference evidence="1" key="1">
    <citation type="submission" date="2014-12" db="EMBL/GenBank/DDBJ databases">
        <title>Insight into the proteome of Arion vulgaris.</title>
        <authorList>
            <person name="Aradska J."/>
            <person name="Bulat T."/>
            <person name="Smidak R."/>
            <person name="Sarate P."/>
            <person name="Gangsoo J."/>
            <person name="Sialana F."/>
            <person name="Bilban M."/>
            <person name="Lubec G."/>
        </authorList>
    </citation>
    <scope>NUCLEOTIDE SEQUENCE</scope>
    <source>
        <tissue evidence="1">Skin</tissue>
    </source>
</reference>
<name>A0A0B7BPY9_9EUPU</name>
<gene>
    <name evidence="1" type="primary">ORF204900</name>
    <name evidence="2" type="synonym">ORF204903</name>
</gene>
<dbReference type="EMBL" id="HACG01048144">
    <property type="protein sequence ID" value="CEK95009.1"/>
    <property type="molecule type" value="Transcribed_RNA"/>
</dbReference>
<proteinExistence type="predicted"/>
<protein>
    <submittedName>
        <fullName evidence="1">Uncharacterized protein</fullName>
    </submittedName>
</protein>